<protein>
    <submittedName>
        <fullName evidence="2">(diamondback moth) hypothetical protein</fullName>
    </submittedName>
</protein>
<gene>
    <name evidence="2" type="ORF">PLXY2_LOCUS11308</name>
</gene>
<proteinExistence type="predicted"/>
<dbReference type="EMBL" id="CAJHNJ030000056">
    <property type="protein sequence ID" value="CAG9133030.1"/>
    <property type="molecule type" value="Genomic_DNA"/>
</dbReference>
<evidence type="ECO:0000256" key="1">
    <source>
        <dbReference type="SAM" id="MobiDB-lite"/>
    </source>
</evidence>
<evidence type="ECO:0000313" key="3">
    <source>
        <dbReference type="Proteomes" id="UP000653454"/>
    </source>
</evidence>
<feature type="region of interest" description="Disordered" evidence="1">
    <location>
        <begin position="1"/>
        <end position="46"/>
    </location>
</feature>
<sequence length="106" mass="12345">MTVQVQDHKTYPNATRKPEDKSLQPLRPTSDDVWCRDEDTDARTGPPIKVAQDAMERAMLGVSLKDHIRLKRCLSKYLSLREEMVEQREAHDAERREQEAAQVRSR</sequence>
<feature type="compositionally biased region" description="Basic and acidic residues" evidence="1">
    <location>
        <begin position="87"/>
        <end position="99"/>
    </location>
</feature>
<organism evidence="2 3">
    <name type="scientific">Plutella xylostella</name>
    <name type="common">Diamondback moth</name>
    <name type="synonym">Plutella maculipennis</name>
    <dbReference type="NCBI Taxonomy" id="51655"/>
    <lineage>
        <taxon>Eukaryota</taxon>
        <taxon>Metazoa</taxon>
        <taxon>Ecdysozoa</taxon>
        <taxon>Arthropoda</taxon>
        <taxon>Hexapoda</taxon>
        <taxon>Insecta</taxon>
        <taxon>Pterygota</taxon>
        <taxon>Neoptera</taxon>
        <taxon>Endopterygota</taxon>
        <taxon>Lepidoptera</taxon>
        <taxon>Glossata</taxon>
        <taxon>Ditrysia</taxon>
        <taxon>Yponomeutoidea</taxon>
        <taxon>Plutellidae</taxon>
        <taxon>Plutella</taxon>
    </lineage>
</organism>
<reference evidence="2" key="1">
    <citation type="submission" date="2020-11" db="EMBL/GenBank/DDBJ databases">
        <authorList>
            <person name="Whiteford S."/>
        </authorList>
    </citation>
    <scope>NUCLEOTIDE SEQUENCE</scope>
</reference>
<feature type="region of interest" description="Disordered" evidence="1">
    <location>
        <begin position="87"/>
        <end position="106"/>
    </location>
</feature>
<keyword evidence="3" id="KW-1185">Reference proteome</keyword>
<accession>A0A8S4FXU2</accession>
<comment type="caution">
    <text evidence="2">The sequence shown here is derived from an EMBL/GenBank/DDBJ whole genome shotgun (WGS) entry which is preliminary data.</text>
</comment>
<dbReference type="AlphaFoldDB" id="A0A8S4FXU2"/>
<dbReference type="Proteomes" id="UP000653454">
    <property type="component" value="Unassembled WGS sequence"/>
</dbReference>
<evidence type="ECO:0000313" key="2">
    <source>
        <dbReference type="EMBL" id="CAG9133030.1"/>
    </source>
</evidence>
<feature type="compositionally biased region" description="Basic and acidic residues" evidence="1">
    <location>
        <begin position="1"/>
        <end position="22"/>
    </location>
</feature>
<name>A0A8S4FXU2_PLUXY</name>